<dbReference type="SMART" id="SM01060">
    <property type="entry name" value="Catalase"/>
    <property type="match status" value="1"/>
</dbReference>
<accession>A0ABW9EK03</accession>
<comment type="function">
    <text evidence="8">Has an organic peroxide-dependent peroxidase activity.</text>
</comment>
<keyword evidence="7 8" id="KW-0408">Iron</keyword>
<name>A0ABW9EK03_9BURK</name>
<dbReference type="SUPFAM" id="SSF56634">
    <property type="entry name" value="Heme-dependent catalase-like"/>
    <property type="match status" value="1"/>
</dbReference>
<evidence type="ECO:0000313" key="10">
    <source>
        <dbReference type="EMBL" id="MFM0719375.1"/>
    </source>
</evidence>
<dbReference type="InterPro" id="IPR024168">
    <property type="entry name" value="Catalase_SrpA-type_pred"/>
</dbReference>
<gene>
    <name evidence="10" type="ORF">PQQ73_23905</name>
</gene>
<dbReference type="InterPro" id="IPR018028">
    <property type="entry name" value="Catalase"/>
</dbReference>
<protein>
    <recommendedName>
        <fullName evidence="8">Catalase-related peroxidase</fullName>
        <ecNumber evidence="8">1.11.1.-</ecNumber>
    </recommendedName>
</protein>
<dbReference type="Pfam" id="PF00199">
    <property type="entry name" value="Catalase"/>
    <property type="match status" value="1"/>
</dbReference>
<dbReference type="PANTHER" id="PTHR11465">
    <property type="entry name" value="CATALASE"/>
    <property type="match status" value="1"/>
</dbReference>
<dbReference type="EC" id="1.11.1.-" evidence="8"/>
<evidence type="ECO:0000256" key="7">
    <source>
        <dbReference type="ARBA" id="ARBA00023004"/>
    </source>
</evidence>
<dbReference type="PROSITE" id="PS51402">
    <property type="entry name" value="CATALASE_3"/>
    <property type="match status" value="1"/>
</dbReference>
<keyword evidence="5 8" id="KW-0479">Metal-binding</keyword>
<evidence type="ECO:0000256" key="2">
    <source>
        <dbReference type="ARBA" id="ARBA00005329"/>
    </source>
</evidence>
<dbReference type="EMBL" id="JAQQCL010000020">
    <property type="protein sequence ID" value="MFM0719375.1"/>
    <property type="molecule type" value="Genomic_DNA"/>
</dbReference>
<dbReference type="Gene3D" id="1.20.1280.120">
    <property type="match status" value="1"/>
</dbReference>
<dbReference type="PIRSF" id="PIRSF000296">
    <property type="entry name" value="SrpA"/>
    <property type="match status" value="1"/>
</dbReference>
<comment type="function">
    <text evidence="1">Decomposes hydrogen peroxide into water and oxygen; serves to protect cells from the toxic effects of hydrogen peroxide.</text>
</comment>
<reference evidence="10 11" key="1">
    <citation type="journal article" date="2024" name="Chem. Sci.">
        <title>Discovery of megapolipeptins by genome mining of a Burkholderiales bacteria collection.</title>
        <authorList>
            <person name="Paulo B.S."/>
            <person name="Recchia M.J.J."/>
            <person name="Lee S."/>
            <person name="Fergusson C.H."/>
            <person name="Romanowski S.B."/>
            <person name="Hernandez A."/>
            <person name="Krull N."/>
            <person name="Liu D.Y."/>
            <person name="Cavanagh H."/>
            <person name="Bos A."/>
            <person name="Gray C.A."/>
            <person name="Murphy B.T."/>
            <person name="Linington R.G."/>
            <person name="Eustaquio A.S."/>
        </authorList>
    </citation>
    <scope>NUCLEOTIDE SEQUENCE [LARGE SCALE GENOMIC DNA]</scope>
    <source>
        <strain evidence="10 11">RL17-350-BIC-E</strain>
    </source>
</reference>
<dbReference type="Proteomes" id="UP001629392">
    <property type="component" value="Unassembled WGS sequence"/>
</dbReference>
<keyword evidence="4 8" id="KW-0349">Heme</keyword>
<keyword evidence="3 8" id="KW-0575">Peroxidase</keyword>
<evidence type="ECO:0000256" key="8">
    <source>
        <dbReference type="PIRNR" id="PIRNR000296"/>
    </source>
</evidence>
<evidence type="ECO:0000256" key="6">
    <source>
        <dbReference type="ARBA" id="ARBA00023002"/>
    </source>
</evidence>
<evidence type="ECO:0000256" key="3">
    <source>
        <dbReference type="ARBA" id="ARBA00022559"/>
    </source>
</evidence>
<evidence type="ECO:0000313" key="11">
    <source>
        <dbReference type="Proteomes" id="UP001629392"/>
    </source>
</evidence>
<dbReference type="CDD" id="cd08153">
    <property type="entry name" value="srpA_like"/>
    <property type="match status" value="1"/>
</dbReference>
<comment type="cofactor">
    <cofactor evidence="8">
        <name>heme</name>
        <dbReference type="ChEBI" id="CHEBI:30413"/>
    </cofactor>
</comment>
<comment type="caution">
    <text evidence="10">The sequence shown here is derived from an EMBL/GenBank/DDBJ whole genome shotgun (WGS) entry which is preliminary data.</text>
</comment>
<dbReference type="Gene3D" id="2.40.180.10">
    <property type="entry name" value="Catalase core domain"/>
    <property type="match status" value="1"/>
</dbReference>
<evidence type="ECO:0000256" key="5">
    <source>
        <dbReference type="ARBA" id="ARBA00022723"/>
    </source>
</evidence>
<dbReference type="GO" id="GO:0004601">
    <property type="term" value="F:peroxidase activity"/>
    <property type="evidence" value="ECO:0007669"/>
    <property type="project" value="UniProtKB-KW"/>
</dbReference>
<dbReference type="InterPro" id="IPR020835">
    <property type="entry name" value="Catalase_sf"/>
</dbReference>
<keyword evidence="6 8" id="KW-0560">Oxidoreductase</keyword>
<evidence type="ECO:0000259" key="9">
    <source>
        <dbReference type="SMART" id="SM01060"/>
    </source>
</evidence>
<comment type="similarity">
    <text evidence="2 8">Belongs to the catalase family.</text>
</comment>
<dbReference type="PANTHER" id="PTHR11465:SF9">
    <property type="entry name" value="CATALASE"/>
    <property type="match status" value="1"/>
</dbReference>
<dbReference type="RefSeq" id="WP_408155375.1">
    <property type="nucleotide sequence ID" value="NZ_JAQQCL010000020.1"/>
</dbReference>
<sequence>MLGGVFAYVAGWFPRATYGAQPRAQWIVDAFEATTRPHPGFRRNHAKGICVTGHFDSNGNGAALSTASVFEAGTYPVIGRFSAPGSNPSQADAESSVRSFALLFSLPGDEQWRTGMNSAPIFAVGTPQAVFEQLSARALDATGHQNPAHMAAFLRKHPEAQAFDAWVAAHPPSSAFFNAAYFSVDAFRFVDHERRAQYVRWRVVPETPYQQLGEDAEGDPDFLAHGLVKRLEQGPLRWRLMISVAKPGDPVDDATRQWPAQRDRDSIDAGTLVIDRAQSQIDGPCRDINFDPLILPQGIEASNDPLLAARSSAYAVSFARRTKEEARFSAARN</sequence>
<evidence type="ECO:0000256" key="4">
    <source>
        <dbReference type="ARBA" id="ARBA00022617"/>
    </source>
</evidence>
<dbReference type="InterPro" id="IPR011614">
    <property type="entry name" value="Catalase_core"/>
</dbReference>
<keyword evidence="11" id="KW-1185">Reference proteome</keyword>
<feature type="domain" description="Catalase core" evidence="9">
    <location>
        <begin position="16"/>
        <end position="332"/>
    </location>
</feature>
<evidence type="ECO:0000256" key="1">
    <source>
        <dbReference type="ARBA" id="ARBA00002974"/>
    </source>
</evidence>
<organism evidence="10 11">
    <name type="scientific">Paraburkholderia strydomiana</name>
    <dbReference type="NCBI Taxonomy" id="1245417"/>
    <lineage>
        <taxon>Bacteria</taxon>
        <taxon>Pseudomonadati</taxon>
        <taxon>Pseudomonadota</taxon>
        <taxon>Betaproteobacteria</taxon>
        <taxon>Burkholderiales</taxon>
        <taxon>Burkholderiaceae</taxon>
        <taxon>Paraburkholderia</taxon>
    </lineage>
</organism>
<proteinExistence type="inferred from homology"/>